<evidence type="ECO:0000256" key="1">
    <source>
        <dbReference type="SAM" id="MobiDB-lite"/>
    </source>
</evidence>
<feature type="compositionally biased region" description="Polar residues" evidence="1">
    <location>
        <begin position="58"/>
        <end position="73"/>
    </location>
</feature>
<dbReference type="Proteomes" id="UP000460718">
    <property type="component" value="Unassembled WGS sequence"/>
</dbReference>
<dbReference type="Proteomes" id="UP000440732">
    <property type="component" value="Unassembled WGS sequence"/>
</dbReference>
<dbReference type="OrthoDB" id="10270687at2759"/>
<evidence type="ECO:0000313" key="20">
    <source>
        <dbReference type="Proteomes" id="UP000486351"/>
    </source>
</evidence>
<evidence type="ECO:0000313" key="14">
    <source>
        <dbReference type="Proteomes" id="UP000437068"/>
    </source>
</evidence>
<evidence type="ECO:0000313" key="13">
    <source>
        <dbReference type="Proteomes" id="UP000433483"/>
    </source>
</evidence>
<dbReference type="Proteomes" id="UP000476176">
    <property type="component" value="Unassembled WGS sequence"/>
</dbReference>
<dbReference type="EMBL" id="QXFY01001993">
    <property type="protein sequence ID" value="KAE9305119.1"/>
    <property type="molecule type" value="Genomic_DNA"/>
</dbReference>
<dbReference type="Proteomes" id="UP000429523">
    <property type="component" value="Unassembled WGS sequence"/>
</dbReference>
<evidence type="ECO:0000313" key="16">
    <source>
        <dbReference type="Proteomes" id="UP000440732"/>
    </source>
</evidence>
<evidence type="ECO:0000313" key="15">
    <source>
        <dbReference type="Proteomes" id="UP000440367"/>
    </source>
</evidence>
<dbReference type="Proteomes" id="UP000440367">
    <property type="component" value="Unassembled WGS sequence"/>
</dbReference>
<evidence type="ECO:0000313" key="3">
    <source>
        <dbReference type="EMBL" id="KAE8972667.1"/>
    </source>
</evidence>
<dbReference type="AlphaFoldDB" id="A0A6A3DPJ3"/>
<protein>
    <submittedName>
        <fullName evidence="2">Uncharacterized protein</fullName>
    </submittedName>
</protein>
<accession>A0A6A3DPJ3</accession>
<evidence type="ECO:0000313" key="4">
    <source>
        <dbReference type="EMBL" id="KAE9073177.1"/>
    </source>
</evidence>
<evidence type="ECO:0000313" key="19">
    <source>
        <dbReference type="Proteomes" id="UP000476176"/>
    </source>
</evidence>
<organism evidence="2 12">
    <name type="scientific">Phytophthora fragariae</name>
    <dbReference type="NCBI Taxonomy" id="53985"/>
    <lineage>
        <taxon>Eukaryota</taxon>
        <taxon>Sar</taxon>
        <taxon>Stramenopiles</taxon>
        <taxon>Oomycota</taxon>
        <taxon>Peronosporomycetes</taxon>
        <taxon>Peronosporales</taxon>
        <taxon>Peronosporaceae</taxon>
        <taxon>Phytophthora</taxon>
    </lineage>
</organism>
<evidence type="ECO:0000313" key="8">
    <source>
        <dbReference type="EMBL" id="KAE9177901.1"/>
    </source>
</evidence>
<dbReference type="EMBL" id="QXFW01003152">
    <property type="protein sequence ID" value="KAE8972667.1"/>
    <property type="molecule type" value="Genomic_DNA"/>
</dbReference>
<feature type="region of interest" description="Disordered" evidence="1">
    <location>
        <begin position="41"/>
        <end position="73"/>
    </location>
</feature>
<evidence type="ECO:0000313" key="2">
    <source>
        <dbReference type="EMBL" id="KAE8923369.1"/>
    </source>
</evidence>
<evidence type="ECO:0000313" key="21">
    <source>
        <dbReference type="Proteomes" id="UP000488956"/>
    </source>
</evidence>
<evidence type="ECO:0000313" key="17">
    <source>
        <dbReference type="Proteomes" id="UP000441208"/>
    </source>
</evidence>
<dbReference type="EMBL" id="QXFX01002845">
    <property type="protein sequence ID" value="KAE9073177.1"/>
    <property type="molecule type" value="Genomic_DNA"/>
</dbReference>
<dbReference type="EMBL" id="QXFZ01002797">
    <property type="protein sequence ID" value="KAE9073683.1"/>
    <property type="molecule type" value="Genomic_DNA"/>
</dbReference>
<dbReference type="EMBL" id="QXGD01002774">
    <property type="protein sequence ID" value="KAE9184328.1"/>
    <property type="molecule type" value="Genomic_DNA"/>
</dbReference>
<dbReference type="Proteomes" id="UP000486351">
    <property type="component" value="Unassembled WGS sequence"/>
</dbReference>
<evidence type="ECO:0000313" key="6">
    <source>
        <dbReference type="EMBL" id="KAE9085964.1"/>
    </source>
</evidence>
<comment type="caution">
    <text evidence="2">The sequence shown here is derived from an EMBL/GenBank/DDBJ whole genome shotgun (WGS) entry which is preliminary data.</text>
</comment>
<dbReference type="Proteomes" id="UP000488956">
    <property type="component" value="Unassembled WGS sequence"/>
</dbReference>
<evidence type="ECO:0000313" key="10">
    <source>
        <dbReference type="EMBL" id="KAE9276731.1"/>
    </source>
</evidence>
<evidence type="ECO:0000313" key="7">
    <source>
        <dbReference type="EMBL" id="KAE9174787.1"/>
    </source>
</evidence>
<dbReference type="Proteomes" id="UP000437068">
    <property type="component" value="Unassembled WGS sequence"/>
</dbReference>
<evidence type="ECO:0000313" key="18">
    <source>
        <dbReference type="Proteomes" id="UP000460718"/>
    </source>
</evidence>
<dbReference type="EMBL" id="QXGC01003178">
    <property type="protein sequence ID" value="KAE9177901.1"/>
    <property type="molecule type" value="Genomic_DNA"/>
</dbReference>
<sequence length="73" mass="7774">MLRLKVCCAATIFTTPTIPSSAFPGHLHGILKNPIARAHTLSSGDAGADEVQPERVSSDGTNASRPSTMYTYR</sequence>
<keyword evidence="13" id="KW-1185">Reference proteome</keyword>
<dbReference type="EMBL" id="QXGE01003158">
    <property type="protein sequence ID" value="KAE9276731.1"/>
    <property type="molecule type" value="Genomic_DNA"/>
</dbReference>
<name>A0A6A3DPJ3_9STRA</name>
<evidence type="ECO:0000313" key="9">
    <source>
        <dbReference type="EMBL" id="KAE9184328.1"/>
    </source>
</evidence>
<dbReference type="EMBL" id="QXGA01003220">
    <property type="protein sequence ID" value="KAE9085964.1"/>
    <property type="molecule type" value="Genomic_DNA"/>
</dbReference>
<dbReference type="Proteomes" id="UP000433483">
    <property type="component" value="Unassembled WGS sequence"/>
</dbReference>
<evidence type="ECO:0000313" key="11">
    <source>
        <dbReference type="EMBL" id="KAE9305119.1"/>
    </source>
</evidence>
<reference evidence="12 13" key="1">
    <citation type="submission" date="2018-08" db="EMBL/GenBank/DDBJ databases">
        <title>Genomic investigation of the strawberry pathogen Phytophthora fragariae indicates pathogenicity is determined by transcriptional variation in three key races.</title>
        <authorList>
            <person name="Adams T.M."/>
            <person name="Armitage A.D."/>
            <person name="Sobczyk M.K."/>
            <person name="Bates H.J."/>
            <person name="Dunwell J.M."/>
            <person name="Nellist C.F."/>
            <person name="Harrison R.J."/>
        </authorList>
    </citation>
    <scope>NUCLEOTIDE SEQUENCE [LARGE SCALE GENOMIC DNA]</scope>
    <source>
        <strain evidence="10 14">A4</strain>
        <strain evidence="9 15">BC-1</strain>
        <strain evidence="8 19">BC-23</strain>
        <strain evidence="7 13">NOV-27</strain>
        <strain evidence="6 16">NOV-5</strain>
        <strain evidence="5 17">NOV-71</strain>
        <strain evidence="11 20">NOV-77</strain>
        <strain evidence="2 12">NOV-9</strain>
        <strain evidence="4 21">ONT-3</strain>
        <strain evidence="3 18">SCRP245</strain>
    </source>
</reference>
<gene>
    <name evidence="10" type="ORF">PF001_g25994</name>
    <name evidence="9" type="ORF">PF002_g26468</name>
    <name evidence="8" type="ORF">PF004_g25645</name>
    <name evidence="7" type="ORF">PF005_g25702</name>
    <name evidence="6" type="ORF">PF006_g26127</name>
    <name evidence="5" type="ORF">PF007_g25712</name>
    <name evidence="11" type="ORF">PF008_g21803</name>
    <name evidence="2" type="ORF">PF009_g26383</name>
    <name evidence="4" type="ORF">PF010_g25181</name>
    <name evidence="3" type="ORF">PF011_g25556</name>
</gene>
<evidence type="ECO:0000313" key="12">
    <source>
        <dbReference type="Proteomes" id="UP000429523"/>
    </source>
</evidence>
<dbReference type="EMBL" id="QXGB01002817">
    <property type="protein sequence ID" value="KAE9174787.1"/>
    <property type="molecule type" value="Genomic_DNA"/>
</dbReference>
<dbReference type="Proteomes" id="UP000441208">
    <property type="component" value="Unassembled WGS sequence"/>
</dbReference>
<dbReference type="EMBL" id="QXGF01002797">
    <property type="protein sequence ID" value="KAE8923369.1"/>
    <property type="molecule type" value="Genomic_DNA"/>
</dbReference>
<proteinExistence type="predicted"/>
<evidence type="ECO:0000313" key="5">
    <source>
        <dbReference type="EMBL" id="KAE9073683.1"/>
    </source>
</evidence>